<comment type="cofactor">
    <cofactor evidence="1">
        <name>FMN</name>
        <dbReference type="ChEBI" id="CHEBI:58210"/>
    </cofactor>
</comment>
<proteinExistence type="inferred from homology"/>
<evidence type="ECO:0000313" key="10">
    <source>
        <dbReference type="EnsemblMetazoa" id="GBRI043330-PA"/>
    </source>
</evidence>
<name>A0A1A9X3W8_9MUSC</name>
<dbReference type="PIRSF" id="PIRSF000138">
    <property type="entry name" value="Al-hdrx_acd_dh"/>
    <property type="match status" value="1"/>
</dbReference>
<feature type="binding site" evidence="8">
    <location>
        <position position="259"/>
    </location>
    <ligand>
        <name>glyoxylate</name>
        <dbReference type="ChEBI" id="CHEBI:36655"/>
    </ligand>
</feature>
<feature type="binding site" evidence="8">
    <location>
        <position position="157"/>
    </location>
    <ligand>
        <name>FMN</name>
        <dbReference type="ChEBI" id="CHEBI:58210"/>
    </ligand>
</feature>
<accession>A0A1A9X3W8</accession>
<dbReference type="GO" id="GO:0010181">
    <property type="term" value="F:FMN binding"/>
    <property type="evidence" value="ECO:0007669"/>
    <property type="project" value="InterPro"/>
</dbReference>
<dbReference type="VEuPathDB" id="VectorBase:GBRI043330"/>
<reference evidence="11" key="1">
    <citation type="submission" date="2014-03" db="EMBL/GenBank/DDBJ databases">
        <authorList>
            <person name="Aksoy S."/>
            <person name="Warren W."/>
            <person name="Wilson R.K."/>
        </authorList>
    </citation>
    <scope>NUCLEOTIDE SEQUENCE [LARGE SCALE GENOMIC DNA]</scope>
    <source>
        <strain evidence="11">IAEA</strain>
    </source>
</reference>
<feature type="binding site" evidence="8">
    <location>
        <position position="262"/>
    </location>
    <ligand>
        <name>glyoxylate</name>
        <dbReference type="ChEBI" id="CHEBI:36655"/>
    </ligand>
</feature>
<evidence type="ECO:0000256" key="4">
    <source>
        <dbReference type="ARBA" id="ARBA00024042"/>
    </source>
</evidence>
<dbReference type="STRING" id="37001.A0A1A9X3W8"/>
<protein>
    <recommendedName>
        <fullName evidence="2">(S)-2-hydroxy-acid oxidase</fullName>
        <ecNumber evidence="2">1.1.3.15</ecNumber>
    </recommendedName>
</protein>
<feature type="active site" description="Proton acceptor" evidence="7">
    <location>
        <position position="259"/>
    </location>
</feature>
<feature type="binding site" evidence="8">
    <location>
        <begin position="78"/>
        <end position="80"/>
    </location>
    <ligand>
        <name>FMN</name>
        <dbReference type="ChEBI" id="CHEBI:58210"/>
    </ligand>
</feature>
<dbReference type="CDD" id="cd02809">
    <property type="entry name" value="alpha_hydroxyacid_oxid_FMN"/>
    <property type="match status" value="1"/>
</dbReference>
<feature type="binding site" evidence="8">
    <location>
        <position position="129"/>
    </location>
    <ligand>
        <name>FMN</name>
        <dbReference type="ChEBI" id="CHEBI:58210"/>
    </ligand>
</feature>
<comment type="catalytic activity">
    <reaction evidence="6">
        <text>2-hydroxyoctanoate + O2 = 2-oxooctanoate + H2O2</text>
        <dbReference type="Rhea" id="RHEA:67940"/>
        <dbReference type="ChEBI" id="CHEBI:15379"/>
        <dbReference type="ChEBI" id="CHEBI:16240"/>
        <dbReference type="ChEBI" id="CHEBI:133514"/>
        <dbReference type="ChEBI" id="CHEBI:176689"/>
    </reaction>
    <physiologicalReaction direction="left-to-right" evidence="6">
        <dbReference type="Rhea" id="RHEA:67941"/>
    </physiologicalReaction>
</comment>
<dbReference type="Pfam" id="PF01070">
    <property type="entry name" value="FMN_dh"/>
    <property type="match status" value="1"/>
</dbReference>
<feature type="binding site" evidence="8">
    <location>
        <position position="166"/>
    </location>
    <ligand>
        <name>glyoxylate</name>
        <dbReference type="ChEBI" id="CHEBI:36655"/>
    </ligand>
</feature>
<dbReference type="InterPro" id="IPR037396">
    <property type="entry name" value="FMN_HAD"/>
</dbReference>
<feature type="binding site" evidence="8">
    <location>
        <position position="131"/>
    </location>
    <ligand>
        <name>glyoxylate</name>
        <dbReference type="ChEBI" id="CHEBI:36655"/>
    </ligand>
</feature>
<dbReference type="FunFam" id="3.20.20.70:FF:000056">
    <property type="entry name" value="hydroxyacid oxidase 2"/>
    <property type="match status" value="1"/>
</dbReference>
<feature type="binding site" evidence="8">
    <location>
        <position position="235"/>
    </location>
    <ligand>
        <name>FMN</name>
        <dbReference type="ChEBI" id="CHEBI:58210"/>
    </ligand>
</feature>
<evidence type="ECO:0000256" key="8">
    <source>
        <dbReference type="PIRSR" id="PIRSR000138-2"/>
    </source>
</evidence>
<dbReference type="EC" id="1.1.3.15" evidence="2"/>
<evidence type="ECO:0000256" key="7">
    <source>
        <dbReference type="PIRSR" id="PIRSR000138-1"/>
    </source>
</evidence>
<dbReference type="Gene3D" id="3.20.20.70">
    <property type="entry name" value="Aldolase class I"/>
    <property type="match status" value="1"/>
</dbReference>
<keyword evidence="8" id="KW-0288">FMN</keyword>
<dbReference type="SUPFAM" id="SSF51395">
    <property type="entry name" value="FMN-linked oxidoreductases"/>
    <property type="match status" value="1"/>
</dbReference>
<dbReference type="EnsemblMetazoa" id="GBRI043330-RA">
    <property type="protein sequence ID" value="GBRI043330-PA"/>
    <property type="gene ID" value="GBRI043330"/>
</dbReference>
<dbReference type="PROSITE" id="PS51349">
    <property type="entry name" value="FMN_HYDROXY_ACID_DH_2"/>
    <property type="match status" value="1"/>
</dbReference>
<keyword evidence="8" id="KW-0285">Flavoprotein</keyword>
<feature type="binding site" evidence="8">
    <location>
        <position position="25"/>
    </location>
    <ligand>
        <name>glyoxylate</name>
        <dbReference type="ChEBI" id="CHEBI:36655"/>
    </ligand>
</feature>
<feature type="binding site" evidence="8">
    <location>
        <begin position="313"/>
        <end position="314"/>
    </location>
    <ligand>
        <name>FMN</name>
        <dbReference type="ChEBI" id="CHEBI:58210"/>
    </ligand>
</feature>
<evidence type="ECO:0000256" key="2">
    <source>
        <dbReference type="ARBA" id="ARBA00013087"/>
    </source>
</evidence>
<feature type="binding site" evidence="8">
    <location>
        <position position="257"/>
    </location>
    <ligand>
        <name>FMN</name>
        <dbReference type="ChEBI" id="CHEBI:58210"/>
    </ligand>
</feature>
<feature type="domain" description="FMN hydroxy acid dehydrogenase" evidence="9">
    <location>
        <begin position="1"/>
        <end position="364"/>
    </location>
</feature>
<keyword evidence="11" id="KW-1185">Reference proteome</keyword>
<keyword evidence="3" id="KW-0560">Oxidoreductase</keyword>
<sequence>MSSFVCLKDFEDNAFKVIENTALDYYRSGASEQFTLNLNRKAFNRIRIRPRCLHDVSQLDASCYLFGKHLQWPVGIAPTAMQKLAHPNGEAGNAKAAGEMGSVFILSTLATMSIEEVAQAAPNTCKWFQLYVYKNRSLTEELVRRAEKANFKAIVLTVDAPIFGQRWADIRNNFSLPSHLRLANFATKSSQSDGVIAESGGSGINKYVTSQFDASLTWKDVEWLVKLTYLPVIVKGVLTAEDAIMAQEFGCAGIIVSNHGARQLDHVPAAIEALPEVVKAVGDKLTVMLDGGIRQGSDIFKALALGAKMVFIGRPALWGLACGGETGVRDLLTVLKKDFVDTLALSGCRTLKDIKRSMIVHELEYAKL</sequence>
<evidence type="ECO:0000259" key="9">
    <source>
        <dbReference type="PROSITE" id="PS51349"/>
    </source>
</evidence>
<organism evidence="10 11">
    <name type="scientific">Glossina brevipalpis</name>
    <dbReference type="NCBI Taxonomy" id="37001"/>
    <lineage>
        <taxon>Eukaryota</taxon>
        <taxon>Metazoa</taxon>
        <taxon>Ecdysozoa</taxon>
        <taxon>Arthropoda</taxon>
        <taxon>Hexapoda</taxon>
        <taxon>Insecta</taxon>
        <taxon>Pterygota</taxon>
        <taxon>Neoptera</taxon>
        <taxon>Endopterygota</taxon>
        <taxon>Diptera</taxon>
        <taxon>Brachycera</taxon>
        <taxon>Muscomorpha</taxon>
        <taxon>Hippoboscoidea</taxon>
        <taxon>Glossinidae</taxon>
        <taxon>Glossina</taxon>
    </lineage>
</organism>
<evidence type="ECO:0000256" key="6">
    <source>
        <dbReference type="ARBA" id="ARBA00029327"/>
    </source>
</evidence>
<dbReference type="PROSITE" id="PS00557">
    <property type="entry name" value="FMN_HYDROXY_ACID_DH_1"/>
    <property type="match status" value="1"/>
</dbReference>
<dbReference type="GO" id="GO:0001561">
    <property type="term" value="P:fatty acid alpha-oxidation"/>
    <property type="evidence" value="ECO:0007669"/>
    <property type="project" value="TreeGrafter"/>
</dbReference>
<feature type="binding site" evidence="8">
    <location>
        <begin position="290"/>
        <end position="294"/>
    </location>
    <ligand>
        <name>FMN</name>
        <dbReference type="ChEBI" id="CHEBI:58210"/>
    </ligand>
</feature>
<comment type="catalytic activity">
    <reaction evidence="5">
        <text>a (2S)-2-hydroxycarboxylate + O2 = a 2-oxocarboxylate + H2O2</text>
        <dbReference type="Rhea" id="RHEA:16789"/>
        <dbReference type="ChEBI" id="CHEBI:15379"/>
        <dbReference type="ChEBI" id="CHEBI:16240"/>
        <dbReference type="ChEBI" id="CHEBI:35179"/>
        <dbReference type="ChEBI" id="CHEBI:58123"/>
        <dbReference type="EC" id="1.1.3.15"/>
    </reaction>
    <physiologicalReaction direction="left-to-right" evidence="5">
        <dbReference type="Rhea" id="RHEA:16790"/>
    </physiologicalReaction>
</comment>
<dbReference type="GO" id="GO:0005782">
    <property type="term" value="C:peroxisomal matrix"/>
    <property type="evidence" value="ECO:0007669"/>
    <property type="project" value="TreeGrafter"/>
</dbReference>
<evidence type="ECO:0000256" key="5">
    <source>
        <dbReference type="ARBA" id="ARBA00029325"/>
    </source>
</evidence>
<dbReference type="AlphaFoldDB" id="A0A1A9X3W8"/>
<comment type="similarity">
    <text evidence="4">Belongs to the FMN-dependent alpha-hydroxy acid dehydrogenase family.</text>
</comment>
<evidence type="ECO:0000256" key="3">
    <source>
        <dbReference type="ARBA" id="ARBA00023002"/>
    </source>
</evidence>
<evidence type="ECO:0000313" key="11">
    <source>
        <dbReference type="Proteomes" id="UP000091820"/>
    </source>
</evidence>
<dbReference type="Proteomes" id="UP000091820">
    <property type="component" value="Unassembled WGS sequence"/>
</dbReference>
<evidence type="ECO:0000256" key="1">
    <source>
        <dbReference type="ARBA" id="ARBA00001917"/>
    </source>
</evidence>
<dbReference type="PANTHER" id="PTHR10578">
    <property type="entry name" value="S -2-HYDROXY-ACID OXIDASE-RELATED"/>
    <property type="match status" value="1"/>
</dbReference>
<feature type="binding site" evidence="8">
    <location>
        <position position="107"/>
    </location>
    <ligand>
        <name>FMN</name>
        <dbReference type="ChEBI" id="CHEBI:58210"/>
    </ligand>
</feature>
<dbReference type="InterPro" id="IPR012133">
    <property type="entry name" value="Alpha-hydoxy_acid_DH_FMN"/>
</dbReference>
<dbReference type="InterPro" id="IPR000262">
    <property type="entry name" value="FMN-dep_DH"/>
</dbReference>
<dbReference type="InterPro" id="IPR013785">
    <property type="entry name" value="Aldolase_TIM"/>
</dbReference>
<dbReference type="InterPro" id="IPR008259">
    <property type="entry name" value="FMN_hydac_DH_AS"/>
</dbReference>
<dbReference type="PANTHER" id="PTHR10578:SF149">
    <property type="entry name" value="2-HYDROXYACID OXIDASE 2"/>
    <property type="match status" value="1"/>
</dbReference>
<dbReference type="GO" id="GO:0003973">
    <property type="term" value="F:(S)-2-hydroxy-acid oxidase activity"/>
    <property type="evidence" value="ECO:0007669"/>
    <property type="project" value="UniProtKB-EC"/>
</dbReference>
<reference evidence="10" key="2">
    <citation type="submission" date="2020-05" db="UniProtKB">
        <authorList>
            <consortium name="EnsemblMetazoa"/>
        </authorList>
    </citation>
    <scope>IDENTIFICATION</scope>
    <source>
        <strain evidence="10">IAEA</strain>
    </source>
</reference>